<dbReference type="RefSeq" id="WP_081146588.1">
    <property type="nucleotide sequence ID" value="NZ_LVYD01000041.1"/>
</dbReference>
<dbReference type="EMBL" id="LVYD01000041">
    <property type="protein sequence ID" value="OQP64775.1"/>
    <property type="molecule type" value="Genomic_DNA"/>
</dbReference>
<sequence length="251" mass="28500">MENETQYVIQRMLDYIYSVYSNSTQFSPPGTNATNGYFQLSFREERMSNFGSAATILFQNKDVRDLHECYQNFVDVTNKAFTRNDLYCSSGFQTVMLNVNTIANAVKIIGDFVILIGGNEESRKKAEKDLAEDIGKLMASVNEKGVVRSGCHGNGWVSVYIKNSCPAMKDTINNILLINPTDPDIINIKTLFNNFYDQLSTLETGNHNPWLTGDWQIQFTSYFLAFAKALEQLKSTPEDAEFKIRELIPFK</sequence>
<gene>
    <name evidence="1" type="ORF">A3860_18630</name>
</gene>
<evidence type="ECO:0000313" key="2">
    <source>
        <dbReference type="Proteomes" id="UP000192796"/>
    </source>
</evidence>
<protein>
    <submittedName>
        <fullName evidence="1">Uncharacterized protein</fullName>
    </submittedName>
</protein>
<keyword evidence="2" id="KW-1185">Reference proteome</keyword>
<dbReference type="STRING" id="1703345.A3860_18630"/>
<evidence type="ECO:0000313" key="1">
    <source>
        <dbReference type="EMBL" id="OQP64775.1"/>
    </source>
</evidence>
<name>A0A1V9G2A1_9BACT</name>
<dbReference type="OrthoDB" id="3252095at2"/>
<proteinExistence type="predicted"/>
<reference evidence="1 2" key="1">
    <citation type="submission" date="2016-03" db="EMBL/GenBank/DDBJ databases">
        <title>Niastella vici sp. nov., isolated from farmland soil.</title>
        <authorList>
            <person name="Chen L."/>
            <person name="Wang D."/>
            <person name="Yang S."/>
            <person name="Wang G."/>
        </authorList>
    </citation>
    <scope>NUCLEOTIDE SEQUENCE [LARGE SCALE GENOMIC DNA]</scope>
    <source>
        <strain evidence="1 2">DJ57</strain>
    </source>
</reference>
<dbReference type="Proteomes" id="UP000192796">
    <property type="component" value="Unassembled WGS sequence"/>
</dbReference>
<accession>A0A1V9G2A1</accession>
<dbReference type="AlphaFoldDB" id="A0A1V9G2A1"/>
<comment type="caution">
    <text evidence="1">The sequence shown here is derived from an EMBL/GenBank/DDBJ whole genome shotgun (WGS) entry which is preliminary data.</text>
</comment>
<organism evidence="1 2">
    <name type="scientific">Niastella vici</name>
    <dbReference type="NCBI Taxonomy" id="1703345"/>
    <lineage>
        <taxon>Bacteria</taxon>
        <taxon>Pseudomonadati</taxon>
        <taxon>Bacteroidota</taxon>
        <taxon>Chitinophagia</taxon>
        <taxon>Chitinophagales</taxon>
        <taxon>Chitinophagaceae</taxon>
        <taxon>Niastella</taxon>
    </lineage>
</organism>